<dbReference type="EMBL" id="ATAA01000041">
    <property type="protein sequence ID" value="EPR92713.1"/>
    <property type="molecule type" value="Genomic_DNA"/>
</dbReference>
<name>S7YXJ4_STRMT</name>
<protein>
    <submittedName>
        <fullName evidence="2">Uncharacterized protein</fullName>
    </submittedName>
</protein>
<keyword evidence="1" id="KW-0812">Transmembrane</keyword>
<keyword evidence="1" id="KW-0472">Membrane</keyword>
<comment type="caution">
    <text evidence="2">The sequence shown here is derived from an EMBL/GenBank/DDBJ whole genome shotgun (WGS) entry which is preliminary data.</text>
</comment>
<evidence type="ECO:0000313" key="2">
    <source>
        <dbReference type="EMBL" id="EPR92713.1"/>
    </source>
</evidence>
<feature type="transmembrane region" description="Helical" evidence="1">
    <location>
        <begin position="12"/>
        <end position="34"/>
    </location>
</feature>
<gene>
    <name evidence="2" type="ORF">M059_09375</name>
</gene>
<accession>S7YXJ4</accession>
<keyword evidence="1" id="KW-1133">Transmembrane helix</keyword>
<dbReference type="AlphaFoldDB" id="S7YXJ4"/>
<reference evidence="2 3" key="1">
    <citation type="submission" date="2013-06" db="EMBL/GenBank/DDBJ databases">
        <title>Genome sequencing of Streptococcus mitis strains.</title>
        <authorList>
            <person name="Ikryannikova L.N."/>
            <person name="Ilina E.N."/>
            <person name="Kostryukova E.S."/>
            <person name="Semashko T.A."/>
            <person name="Savinova T.A."/>
            <person name="Karpova I.Y."/>
            <person name="Larin A.K."/>
            <person name="Ischenko D.S."/>
            <person name="Dubovickaya V.A."/>
            <person name="Sidorenko S.V."/>
            <person name="Govorun V.M."/>
        </authorList>
    </citation>
    <scope>NUCLEOTIDE SEQUENCE [LARGE SCALE GENOMIC DNA]</scope>
    <source>
        <strain evidence="2 3">18/56</strain>
    </source>
</reference>
<organism evidence="2 3">
    <name type="scientific">Streptococcus mitis 18/56</name>
    <dbReference type="NCBI Taxonomy" id="1340485"/>
    <lineage>
        <taxon>Bacteria</taxon>
        <taxon>Bacillati</taxon>
        <taxon>Bacillota</taxon>
        <taxon>Bacilli</taxon>
        <taxon>Lactobacillales</taxon>
        <taxon>Streptococcaceae</taxon>
        <taxon>Streptococcus</taxon>
        <taxon>Streptococcus mitis group</taxon>
    </lineage>
</organism>
<evidence type="ECO:0000313" key="3">
    <source>
        <dbReference type="Proteomes" id="UP000014970"/>
    </source>
</evidence>
<proteinExistence type="predicted"/>
<evidence type="ECO:0000256" key="1">
    <source>
        <dbReference type="SAM" id="Phobius"/>
    </source>
</evidence>
<sequence length="43" mass="4674">MIDSSKLKVIKFIGYILLIILAVFLGVGIGQTIADHNQKKGNC</sequence>
<dbReference type="Proteomes" id="UP000014970">
    <property type="component" value="Unassembled WGS sequence"/>
</dbReference>